<feature type="transmembrane region" description="Helical" evidence="5">
    <location>
        <begin position="82"/>
        <end position="102"/>
    </location>
</feature>
<dbReference type="KEGG" id="poz:I0K15_10150"/>
<dbReference type="InterPro" id="IPR050638">
    <property type="entry name" value="AA-Vitamin_Transporters"/>
</dbReference>
<proteinExistence type="predicted"/>
<dbReference type="GO" id="GO:0016020">
    <property type="term" value="C:membrane"/>
    <property type="evidence" value="ECO:0007669"/>
    <property type="project" value="UniProtKB-SubCell"/>
</dbReference>
<dbReference type="PANTHER" id="PTHR32322">
    <property type="entry name" value="INNER MEMBRANE TRANSPORTER"/>
    <property type="match status" value="1"/>
</dbReference>
<comment type="subcellular location">
    <subcellularLocation>
        <location evidence="1">Membrane</location>
        <topology evidence="1">Multi-pass membrane protein</topology>
    </subcellularLocation>
</comment>
<accession>A0A7S9LVQ5</accession>
<evidence type="ECO:0000256" key="3">
    <source>
        <dbReference type="ARBA" id="ARBA00022989"/>
    </source>
</evidence>
<feature type="transmembrane region" description="Helical" evidence="5">
    <location>
        <begin position="228"/>
        <end position="249"/>
    </location>
</feature>
<dbReference type="InterPro" id="IPR000620">
    <property type="entry name" value="EamA_dom"/>
</dbReference>
<evidence type="ECO:0000313" key="7">
    <source>
        <dbReference type="EMBL" id="QPH56051.1"/>
    </source>
</evidence>
<organism evidence="7 8">
    <name type="scientific">Pontivivens ytuae</name>
    <dbReference type="NCBI Taxonomy" id="2789856"/>
    <lineage>
        <taxon>Bacteria</taxon>
        <taxon>Pseudomonadati</taxon>
        <taxon>Pseudomonadota</taxon>
        <taxon>Alphaproteobacteria</taxon>
        <taxon>Rhodobacterales</taxon>
        <taxon>Paracoccaceae</taxon>
        <taxon>Pontivivens</taxon>
    </lineage>
</organism>
<feature type="domain" description="EamA" evidence="6">
    <location>
        <begin position="22"/>
        <end position="154"/>
    </location>
</feature>
<evidence type="ECO:0000313" key="8">
    <source>
        <dbReference type="Proteomes" id="UP000594800"/>
    </source>
</evidence>
<dbReference type="EMBL" id="CP064942">
    <property type="protein sequence ID" value="QPH56051.1"/>
    <property type="molecule type" value="Genomic_DNA"/>
</dbReference>
<gene>
    <name evidence="7" type="ORF">I0K15_10150</name>
</gene>
<dbReference type="AlphaFoldDB" id="A0A7S9LVQ5"/>
<feature type="transmembrane region" description="Helical" evidence="5">
    <location>
        <begin position="139"/>
        <end position="161"/>
    </location>
</feature>
<feature type="domain" description="EamA" evidence="6">
    <location>
        <begin position="170"/>
        <end position="303"/>
    </location>
</feature>
<name>A0A7S9LVQ5_9RHOB</name>
<dbReference type="InterPro" id="IPR037185">
    <property type="entry name" value="EmrE-like"/>
</dbReference>
<evidence type="ECO:0000256" key="2">
    <source>
        <dbReference type="ARBA" id="ARBA00022692"/>
    </source>
</evidence>
<feature type="transmembrane region" description="Helical" evidence="5">
    <location>
        <begin position="167"/>
        <end position="188"/>
    </location>
</feature>
<feature type="transmembrane region" description="Helical" evidence="5">
    <location>
        <begin position="195"/>
        <end position="216"/>
    </location>
</feature>
<evidence type="ECO:0000256" key="1">
    <source>
        <dbReference type="ARBA" id="ARBA00004141"/>
    </source>
</evidence>
<feature type="transmembrane region" description="Helical" evidence="5">
    <location>
        <begin position="114"/>
        <end position="132"/>
    </location>
</feature>
<dbReference type="Proteomes" id="UP000594800">
    <property type="component" value="Chromosome"/>
</dbReference>
<reference evidence="7 8" key="1">
    <citation type="submission" date="2020-11" db="EMBL/GenBank/DDBJ databases">
        <title>Description of Pontivivens ytuae sp. nov. isolated from deep sea sediment of Mariana Trench.</title>
        <authorList>
            <person name="Wang Z."/>
            <person name="Sun Q.-L."/>
            <person name="Xu X.-D."/>
            <person name="Tang Y.-Z."/>
            <person name="Zhang J."/>
        </authorList>
    </citation>
    <scope>NUCLEOTIDE SEQUENCE [LARGE SCALE GENOMIC DNA]</scope>
    <source>
        <strain evidence="7 8">MT2928</strain>
    </source>
</reference>
<feature type="transmembrane region" description="Helical" evidence="5">
    <location>
        <begin position="20"/>
        <end position="39"/>
    </location>
</feature>
<dbReference type="SUPFAM" id="SSF103481">
    <property type="entry name" value="Multidrug resistance efflux transporter EmrE"/>
    <property type="match status" value="2"/>
</dbReference>
<dbReference type="RefSeq" id="WP_196105308.1">
    <property type="nucleotide sequence ID" value="NZ_CP064942.1"/>
</dbReference>
<evidence type="ECO:0000256" key="5">
    <source>
        <dbReference type="SAM" id="Phobius"/>
    </source>
</evidence>
<evidence type="ECO:0000259" key="6">
    <source>
        <dbReference type="Pfam" id="PF00892"/>
    </source>
</evidence>
<keyword evidence="4 5" id="KW-0472">Membrane</keyword>
<evidence type="ECO:0000256" key="4">
    <source>
        <dbReference type="ARBA" id="ARBA00023136"/>
    </source>
</evidence>
<protein>
    <submittedName>
        <fullName evidence="7">DMT family transporter</fullName>
    </submittedName>
</protein>
<dbReference type="PANTHER" id="PTHR32322:SF9">
    <property type="entry name" value="AMINO-ACID METABOLITE EFFLUX PUMP-RELATED"/>
    <property type="match status" value="1"/>
</dbReference>
<keyword evidence="8" id="KW-1185">Reference proteome</keyword>
<sequence>MAHVTLTRPVAAPTVDTRLVAGIGFGLIAAIAWSGYTIASRAGVMSGFSATDLTALRFIVAGLVMLPFVLRRGLATLAGIGWRRGILLALGAGPLFSGLYTYGLGVTPYAHGPVISPSVVTLGALGLAALVLGERPGPWRLIGTAAVVAGLVLVAGGEALFGAEGDFTPYDLLFVGSGLLWAGYTVLLRRWQLDPIAATAAVAVVSMIAIAPAYLLTADYGRLFADPGALAFHALMQGVVAAVVAILAFSKAVALLGAGRAGIFPSLVPVLAVVLGIPFLGEWPTAAQVVGIAVATAGLFLASGIIGGRKS</sequence>
<dbReference type="Pfam" id="PF00892">
    <property type="entry name" value="EamA"/>
    <property type="match status" value="2"/>
</dbReference>
<keyword evidence="2 5" id="KW-0812">Transmembrane</keyword>
<feature type="transmembrane region" description="Helical" evidence="5">
    <location>
        <begin position="261"/>
        <end position="280"/>
    </location>
</feature>
<keyword evidence="3 5" id="KW-1133">Transmembrane helix</keyword>
<feature type="transmembrane region" description="Helical" evidence="5">
    <location>
        <begin position="286"/>
        <end position="306"/>
    </location>
</feature>
<feature type="transmembrane region" description="Helical" evidence="5">
    <location>
        <begin position="45"/>
        <end position="70"/>
    </location>
</feature>